<proteinExistence type="predicted"/>
<reference evidence="1" key="1">
    <citation type="journal article" date="2021" name="Proc. Natl. Acad. Sci. U.S.A.">
        <title>A Catalog of Tens of Thousands of Viruses from Human Metagenomes Reveals Hidden Associations with Chronic Diseases.</title>
        <authorList>
            <person name="Tisza M.J."/>
            <person name="Buck C.B."/>
        </authorList>
    </citation>
    <scope>NUCLEOTIDE SEQUENCE</scope>
    <source>
        <strain evidence="1">Ctrcb4</strain>
    </source>
</reference>
<name>A0A8S5RQ13_9VIRU</name>
<sequence>MTAKGIYLGDSTCINNKINSKHRISSQLNLKKIYFDPTSEYPRRNLSLTNIKRCLDPSKADAIVISDKISFETYEVSSLVSSKKIKDVLILYSSSKNCYYFIDYIIDKILDPNKSSYFNSVFNKYKDPNLEGLYGWASMLINGSVLPNDCKQIYYGSVVLLSNIKEVEFIENLQTKYSDIMYDSDLNEIVANNQLELTEDSVVSLGKMILSTNLDDITLGIKLLSSYNIKKYQCIISIYLLHNWKIIKESNIYNSKSFNYILSILEIKKEEVYEGFINYIIDKLYLNSTNSKDKELSRNFIKDSIIKKLYSVYNGSLKDSYPNMNFTAKFTLE</sequence>
<accession>A0A8S5RQ13</accession>
<evidence type="ECO:0000313" key="1">
    <source>
        <dbReference type="EMBL" id="DAE33225.1"/>
    </source>
</evidence>
<dbReference type="EMBL" id="BK059132">
    <property type="protein sequence ID" value="DAE33225.1"/>
    <property type="molecule type" value="Genomic_DNA"/>
</dbReference>
<organism evidence="1">
    <name type="scientific">virus sp. ctrcb4</name>
    <dbReference type="NCBI Taxonomy" id="2825824"/>
    <lineage>
        <taxon>Viruses</taxon>
    </lineage>
</organism>
<protein>
    <submittedName>
        <fullName evidence="1">Uncharacterized protein</fullName>
    </submittedName>
</protein>